<dbReference type="Pfam" id="PF12730">
    <property type="entry name" value="ABC2_membrane_4"/>
    <property type="match status" value="1"/>
</dbReference>
<reference evidence="1 2" key="1">
    <citation type="submission" date="2022-04" db="EMBL/GenBank/DDBJ databases">
        <title>Genome sequence of C. roseum typestrain.</title>
        <authorList>
            <person name="Poehlein A."/>
            <person name="Schoch T."/>
            <person name="Duerre P."/>
            <person name="Daniel R."/>
        </authorList>
    </citation>
    <scope>NUCLEOTIDE SEQUENCE [LARGE SCALE GENOMIC DNA]</scope>
    <source>
        <strain evidence="1 2">DSM 7320</strain>
    </source>
</reference>
<protein>
    <submittedName>
        <fullName evidence="1">Uncharacterized protein</fullName>
    </submittedName>
</protein>
<gene>
    <name evidence="1" type="ORF">CROST_014080</name>
</gene>
<dbReference type="EMBL" id="CP096983">
    <property type="protein sequence ID" value="URZ10698.1"/>
    <property type="molecule type" value="Genomic_DNA"/>
</dbReference>
<dbReference type="PANTHER" id="PTHR37305">
    <property type="entry name" value="INTEGRAL MEMBRANE PROTEIN-RELATED"/>
    <property type="match status" value="1"/>
</dbReference>
<dbReference type="STRING" id="84029.CROST_02520"/>
<accession>A0A1S8LPC0</accession>
<dbReference type="Proteomes" id="UP000190951">
    <property type="component" value="Chromosome"/>
</dbReference>
<dbReference type="KEGG" id="crw:CROST_014080"/>
<sequence length="245" mass="27653">MYNLLKVEFYKLKHSKFFYILIGLMFLQSLCVLIPLKANYLLKKTGESMFLQAFPLQEFLINTLLIGAFSYFVTKEFQSGYVKNLIASGHRRINIVLSKAIVFCIGVAVISFIFPICTLVINTITNGYGGEYSLVYIFKLSIVMIIMYFAMGSIGILFSFVTKNVGAVIVIFYLMDIANRFGTAMSLNNDTVKYYYSKTIFDIPGRFADGKLSSGTIFELIFICLVTLIVCVTLSTLALRKVDIK</sequence>
<evidence type="ECO:0000313" key="1">
    <source>
        <dbReference type="EMBL" id="URZ10698.1"/>
    </source>
</evidence>
<name>A0A1S8LPC0_9CLOT</name>
<dbReference type="RefSeq" id="WP_077832470.1">
    <property type="nucleotide sequence ID" value="NZ_CP096983.1"/>
</dbReference>
<organism evidence="1 2">
    <name type="scientific">Clostridium felsineum</name>
    <dbReference type="NCBI Taxonomy" id="36839"/>
    <lineage>
        <taxon>Bacteria</taxon>
        <taxon>Bacillati</taxon>
        <taxon>Bacillota</taxon>
        <taxon>Clostridia</taxon>
        <taxon>Eubacteriales</taxon>
        <taxon>Clostridiaceae</taxon>
        <taxon>Clostridium</taxon>
    </lineage>
</organism>
<keyword evidence="2" id="KW-1185">Reference proteome</keyword>
<proteinExistence type="predicted"/>
<evidence type="ECO:0000313" key="2">
    <source>
        <dbReference type="Proteomes" id="UP000190951"/>
    </source>
</evidence>
<dbReference type="PANTHER" id="PTHR37305:SF1">
    <property type="entry name" value="MEMBRANE PROTEIN"/>
    <property type="match status" value="1"/>
</dbReference>
<dbReference type="AlphaFoldDB" id="A0A1S8LPC0"/>